<dbReference type="InterPro" id="IPR029063">
    <property type="entry name" value="SAM-dependent_MTases_sf"/>
</dbReference>
<comment type="catalytic activity">
    <reaction evidence="8 9">
        <text>[protein]-L-isoaspartate + S-adenosyl-L-methionine = [protein]-L-isoaspartate alpha-methyl ester + S-adenosyl-L-homocysteine</text>
        <dbReference type="Rhea" id="RHEA:12705"/>
        <dbReference type="Rhea" id="RHEA-COMP:12143"/>
        <dbReference type="Rhea" id="RHEA-COMP:12144"/>
        <dbReference type="ChEBI" id="CHEBI:57856"/>
        <dbReference type="ChEBI" id="CHEBI:59789"/>
        <dbReference type="ChEBI" id="CHEBI:90596"/>
        <dbReference type="ChEBI" id="CHEBI:90598"/>
        <dbReference type="EC" id="2.1.1.77"/>
    </reaction>
</comment>
<dbReference type="GO" id="GO:0004719">
    <property type="term" value="F:protein-L-isoaspartate (D-aspartate) O-methyltransferase activity"/>
    <property type="evidence" value="ECO:0007669"/>
    <property type="project" value="UniProtKB-UniRule"/>
</dbReference>
<keyword evidence="4 9" id="KW-0489">Methyltransferase</keyword>
<evidence type="ECO:0000256" key="4">
    <source>
        <dbReference type="ARBA" id="ARBA00022603"/>
    </source>
</evidence>
<feature type="active site" evidence="9">
    <location>
        <position position="73"/>
    </location>
</feature>
<keyword evidence="3 9" id="KW-0963">Cytoplasm</keyword>
<dbReference type="SUPFAM" id="SSF53335">
    <property type="entry name" value="S-adenosyl-L-methionine-dependent methyltransferases"/>
    <property type="match status" value="1"/>
</dbReference>
<dbReference type="AlphaFoldDB" id="A0A6B0VP50"/>
<evidence type="ECO:0000256" key="2">
    <source>
        <dbReference type="ARBA" id="ARBA00005369"/>
    </source>
</evidence>
<dbReference type="RefSeq" id="WP_160066080.1">
    <property type="nucleotide sequence ID" value="NZ_WUYX01000044.1"/>
</dbReference>
<comment type="caution">
    <text evidence="10">The sequence shown here is derived from an EMBL/GenBank/DDBJ whole genome shotgun (WGS) entry which is preliminary data.</text>
</comment>
<dbReference type="HAMAP" id="MF_00090">
    <property type="entry name" value="PIMT"/>
    <property type="match status" value="1"/>
</dbReference>
<dbReference type="GO" id="GO:0005737">
    <property type="term" value="C:cytoplasm"/>
    <property type="evidence" value="ECO:0007669"/>
    <property type="project" value="UniProtKB-SubCell"/>
</dbReference>
<protein>
    <recommendedName>
        <fullName evidence="9">Protein-L-isoaspartate O-methyltransferase</fullName>
        <ecNumber evidence="9">2.1.1.77</ecNumber>
    </recommendedName>
    <alternativeName>
        <fullName evidence="9">L-isoaspartyl protein carboxyl methyltransferase</fullName>
    </alternativeName>
    <alternativeName>
        <fullName evidence="9">Protein L-isoaspartyl methyltransferase</fullName>
    </alternativeName>
    <alternativeName>
        <fullName evidence="9">Protein-beta-aspartate methyltransferase</fullName>
        <shortName evidence="9">PIMT</shortName>
    </alternativeName>
</protein>
<dbReference type="Proteomes" id="UP000434101">
    <property type="component" value="Unassembled WGS sequence"/>
</dbReference>
<accession>A0A6B0VP50</accession>
<evidence type="ECO:0000256" key="7">
    <source>
        <dbReference type="ARBA" id="ARBA00025330"/>
    </source>
</evidence>
<comment type="function">
    <text evidence="7 9">Catalyzes the methyl esterification of L-isoaspartyl residues in peptides and proteins that result from spontaneous decomposition of normal L-aspartyl and L-asparaginyl residues. It plays a role in the repair and/or degradation of damaged proteins.</text>
</comment>
<gene>
    <name evidence="9" type="primary">pcm</name>
    <name evidence="10" type="ORF">GS429_14520</name>
</gene>
<dbReference type="NCBIfam" id="TIGR00080">
    <property type="entry name" value="pimt"/>
    <property type="match status" value="1"/>
</dbReference>
<dbReference type="InterPro" id="IPR000682">
    <property type="entry name" value="PCMT"/>
</dbReference>
<dbReference type="Gene3D" id="3.40.50.150">
    <property type="entry name" value="Vaccinia Virus protein VP39"/>
    <property type="match status" value="1"/>
</dbReference>
<evidence type="ECO:0000313" key="10">
    <source>
        <dbReference type="EMBL" id="MXV63258.1"/>
    </source>
</evidence>
<dbReference type="FunFam" id="3.40.50.150:FF:000010">
    <property type="entry name" value="Protein-L-isoaspartate O-methyltransferase"/>
    <property type="match status" value="1"/>
</dbReference>
<dbReference type="EMBL" id="WUYX01000044">
    <property type="protein sequence ID" value="MXV63258.1"/>
    <property type="molecule type" value="Genomic_DNA"/>
</dbReference>
<comment type="similarity">
    <text evidence="2 9">Belongs to the methyltransferase superfamily. L-isoaspartyl/D-aspartyl protein methyltransferase family.</text>
</comment>
<name>A0A6B0VP50_9EURY</name>
<evidence type="ECO:0000256" key="8">
    <source>
        <dbReference type="ARBA" id="ARBA00029295"/>
    </source>
</evidence>
<keyword evidence="11" id="KW-1185">Reference proteome</keyword>
<evidence type="ECO:0000256" key="6">
    <source>
        <dbReference type="ARBA" id="ARBA00022691"/>
    </source>
</evidence>
<evidence type="ECO:0000256" key="9">
    <source>
        <dbReference type="HAMAP-Rule" id="MF_00090"/>
    </source>
</evidence>
<dbReference type="CDD" id="cd02440">
    <property type="entry name" value="AdoMet_MTases"/>
    <property type="match status" value="1"/>
</dbReference>
<keyword evidence="6 9" id="KW-0949">S-adenosyl-L-methionine</keyword>
<sequence length="221" mass="24059">MFDRFTSDSDGATDDDYESARKRMVQTVASRVADDRVLEALASVPRHAFVPPDRRNSAYADRPLPIGDGQTISAPHMVAIIADKLDVAPGDDVLEIGTGCGYHAAVTAEMVGSEHVYSVEYSDELAAEARDQLTRAGYDEVSIRIGDGRDGWSEYAPYDAAYFTCATPEFPDPVVDQLRPGGRLLAPIGSGFQTLVEATKREDGTLEREEHGGVRFVEMRG</sequence>
<dbReference type="OrthoDB" id="33618at2157"/>
<reference evidence="10 11" key="1">
    <citation type="submission" date="2020-01" db="EMBL/GenBank/DDBJ databases">
        <title>Natronorubrum sp. JWXQ-INN 674 isolated from Inner Mongolia Autonomous Region of China.</title>
        <authorList>
            <person name="Xue Q."/>
        </authorList>
    </citation>
    <scope>NUCLEOTIDE SEQUENCE [LARGE SCALE GENOMIC DNA]</scope>
    <source>
        <strain evidence="10 11">JWXQ-INN-674</strain>
    </source>
</reference>
<dbReference type="PANTHER" id="PTHR11579:SF0">
    <property type="entry name" value="PROTEIN-L-ISOASPARTATE(D-ASPARTATE) O-METHYLTRANSFERASE"/>
    <property type="match status" value="1"/>
</dbReference>
<keyword evidence="5 9" id="KW-0808">Transferase</keyword>
<evidence type="ECO:0000256" key="3">
    <source>
        <dbReference type="ARBA" id="ARBA00022490"/>
    </source>
</evidence>
<evidence type="ECO:0000313" key="11">
    <source>
        <dbReference type="Proteomes" id="UP000434101"/>
    </source>
</evidence>
<dbReference type="GO" id="GO:0030091">
    <property type="term" value="P:protein repair"/>
    <property type="evidence" value="ECO:0007669"/>
    <property type="project" value="UniProtKB-UniRule"/>
</dbReference>
<organism evidence="10 11">
    <name type="scientific">Natronorubrum halalkaliphilum</name>
    <dbReference type="NCBI Taxonomy" id="2691917"/>
    <lineage>
        <taxon>Archaea</taxon>
        <taxon>Methanobacteriati</taxon>
        <taxon>Methanobacteriota</taxon>
        <taxon>Stenosarchaea group</taxon>
        <taxon>Halobacteria</taxon>
        <taxon>Halobacteriales</taxon>
        <taxon>Natrialbaceae</taxon>
        <taxon>Natronorubrum</taxon>
    </lineage>
</organism>
<dbReference type="EC" id="2.1.1.77" evidence="9"/>
<evidence type="ECO:0000256" key="1">
    <source>
        <dbReference type="ARBA" id="ARBA00004496"/>
    </source>
</evidence>
<evidence type="ECO:0000256" key="5">
    <source>
        <dbReference type="ARBA" id="ARBA00022679"/>
    </source>
</evidence>
<dbReference type="NCBIfam" id="NF001453">
    <property type="entry name" value="PRK00312.1"/>
    <property type="match status" value="1"/>
</dbReference>
<dbReference type="PANTHER" id="PTHR11579">
    <property type="entry name" value="PROTEIN-L-ISOASPARTATE O-METHYLTRANSFERASE"/>
    <property type="match status" value="1"/>
</dbReference>
<proteinExistence type="inferred from homology"/>
<dbReference type="GO" id="GO:0032259">
    <property type="term" value="P:methylation"/>
    <property type="evidence" value="ECO:0007669"/>
    <property type="project" value="UniProtKB-KW"/>
</dbReference>
<comment type="subcellular location">
    <subcellularLocation>
        <location evidence="1 9">Cytoplasm</location>
    </subcellularLocation>
</comment>
<dbReference type="Pfam" id="PF01135">
    <property type="entry name" value="PCMT"/>
    <property type="match status" value="1"/>
</dbReference>